<dbReference type="InterPro" id="IPR017777">
    <property type="entry name" value="ABC_urea-bd_UrtA"/>
</dbReference>
<keyword evidence="2" id="KW-0812">Transmembrane</keyword>
<feature type="transmembrane region" description="Helical" evidence="2">
    <location>
        <begin position="7"/>
        <end position="27"/>
    </location>
</feature>
<protein>
    <submittedName>
        <fullName evidence="3">ABC transporter substrate-binding protein</fullName>
    </submittedName>
</protein>
<dbReference type="PANTHER" id="PTHR47628:SF1">
    <property type="entry name" value="ALIPHATIC AMIDASE EXPRESSION-REGULATING PROTEIN"/>
    <property type="match status" value="1"/>
</dbReference>
<keyword evidence="4" id="KW-1185">Reference proteome</keyword>
<dbReference type="Gene3D" id="3.40.50.2300">
    <property type="match status" value="2"/>
</dbReference>
<feature type="region of interest" description="Disordered" evidence="1">
    <location>
        <begin position="406"/>
        <end position="432"/>
    </location>
</feature>
<dbReference type="EMBL" id="CP035467">
    <property type="protein sequence ID" value="QCW83709.1"/>
    <property type="molecule type" value="Genomic_DNA"/>
</dbReference>
<evidence type="ECO:0000256" key="1">
    <source>
        <dbReference type="SAM" id="MobiDB-lite"/>
    </source>
</evidence>
<dbReference type="CDD" id="cd06355">
    <property type="entry name" value="PBP1_FmdD-like"/>
    <property type="match status" value="1"/>
</dbReference>
<evidence type="ECO:0000256" key="2">
    <source>
        <dbReference type="SAM" id="Phobius"/>
    </source>
</evidence>
<dbReference type="STRING" id="675511.GCA_000341735_04099"/>
<dbReference type="PANTHER" id="PTHR47628">
    <property type="match status" value="1"/>
</dbReference>
<proteinExistence type="predicted"/>
<evidence type="ECO:0000313" key="4">
    <source>
        <dbReference type="Proteomes" id="UP000305881"/>
    </source>
</evidence>
<name>A0A4P9UQJ1_METBY</name>
<accession>A0A4P9UQJ1</accession>
<reference evidence="4" key="1">
    <citation type="journal article" date="2019" name="J. Bacteriol.">
        <title>A Mutagenic Screen Identifies a TonB-Dependent Receptor Required for the Lanthanide Metal Switch in the Type I Methanotroph 'Methylotuvimicrobium buryatense' 5GB1C.</title>
        <authorList>
            <person name="Groom J.D."/>
            <person name="Ford S.M."/>
            <person name="Pesesky M.W."/>
            <person name="Lidstrom M.E."/>
        </authorList>
    </citation>
    <scope>NUCLEOTIDE SEQUENCE [LARGE SCALE GENOMIC DNA]</scope>
    <source>
        <strain evidence="4">5GB1C</strain>
    </source>
</reference>
<dbReference type="KEGG" id="mbur:EQU24_16760"/>
<dbReference type="SUPFAM" id="SSF53822">
    <property type="entry name" value="Periplasmic binding protein-like I"/>
    <property type="match status" value="1"/>
</dbReference>
<dbReference type="OrthoDB" id="5288800at2"/>
<dbReference type="InterPro" id="IPR028082">
    <property type="entry name" value="Peripla_BP_I"/>
</dbReference>
<dbReference type="Proteomes" id="UP000305881">
    <property type="component" value="Chromosome"/>
</dbReference>
<gene>
    <name evidence="3" type="ORF">EQU24_16760</name>
</gene>
<dbReference type="AlphaFoldDB" id="A0A4P9UQJ1"/>
<sequence>MHKIVTILLRISVVAVLIALLTIRSTLPGTEPIRIGVIYSLTGTMSVSEAPLIDAISLAVDEINNEGGLLGRSVAMTVVDGQSDWHVFAGEAERLITQEKVGALFACWTSACRKAVKPVVERLDHLLFYPVQYEGLEQSPNIVYTGSAPNQKIVPGTHWALENFGSRVYLVGSDYVFPHTANIIIRDLSIAIDGHVLAEHYVPLGQQDVSLVVRDILEQRPDAVLSTLNGDTNKAFFAGLLAAGLADIPLMSFSVSEGEMQAWGGDKFKRHFTVSSYFQSIDRPENKQFVNAFGARFGKDRLIGDAMEAAYVSVKLWAQAVRDAGSAEATRVNRTILRQTVNGPSAITSVDLSTRHTWKMVRIGQVMPGGQFEQVFATEKPLRPKPWPYYRTREQWLDVLESLQPGGKAGASQGLQADVAFEDQSLPHKDSQ</sequence>
<evidence type="ECO:0000313" key="3">
    <source>
        <dbReference type="EMBL" id="QCW83709.1"/>
    </source>
</evidence>
<keyword evidence="2" id="KW-0472">Membrane</keyword>
<dbReference type="RefSeq" id="WP_017842474.1">
    <property type="nucleotide sequence ID" value="NZ_CP035467.1"/>
</dbReference>
<dbReference type="Pfam" id="PF13433">
    <property type="entry name" value="Peripla_BP_5"/>
    <property type="match status" value="1"/>
</dbReference>
<organism evidence="3 4">
    <name type="scientific">Methylotuvimicrobium buryatense</name>
    <name type="common">Methylomicrobium buryatense</name>
    <dbReference type="NCBI Taxonomy" id="95641"/>
    <lineage>
        <taxon>Bacteria</taxon>
        <taxon>Pseudomonadati</taxon>
        <taxon>Pseudomonadota</taxon>
        <taxon>Gammaproteobacteria</taxon>
        <taxon>Methylococcales</taxon>
        <taxon>Methylococcaceae</taxon>
        <taxon>Methylotuvimicrobium</taxon>
    </lineage>
</organism>
<keyword evidence="2" id="KW-1133">Transmembrane helix</keyword>